<proteinExistence type="predicted"/>
<accession>E6LN02</accession>
<dbReference type="EMBL" id="AEPW01000053">
    <property type="protein sequence ID" value="EFU76770.1"/>
    <property type="molecule type" value="Genomic_DNA"/>
</dbReference>
<sequence length="64" mass="7137">MVRLKSLYKIHSGILAGCDLCSGIDRISTSDYNIPSYKDEDGESSPWQKFQRAGDGERPVWSDG</sequence>
<comment type="caution">
    <text evidence="2">The sequence shown here is derived from an EMBL/GenBank/DDBJ whole genome shotgun (WGS) entry which is preliminary data.</text>
</comment>
<evidence type="ECO:0000313" key="3">
    <source>
        <dbReference type="Proteomes" id="UP000003434"/>
    </source>
</evidence>
<evidence type="ECO:0000313" key="2">
    <source>
        <dbReference type="EMBL" id="EFU76770.1"/>
    </source>
</evidence>
<reference evidence="2 3" key="1">
    <citation type="submission" date="2010-12" db="EMBL/GenBank/DDBJ databases">
        <authorList>
            <person name="Muzny D."/>
            <person name="Qin X."/>
            <person name="Deng J."/>
            <person name="Jiang H."/>
            <person name="Liu Y."/>
            <person name="Qu J."/>
            <person name="Song X.-Z."/>
            <person name="Zhang L."/>
            <person name="Thornton R."/>
            <person name="Coyle M."/>
            <person name="Francisco L."/>
            <person name="Jackson L."/>
            <person name="Javaid M."/>
            <person name="Korchina V."/>
            <person name="Kovar C."/>
            <person name="Mata R."/>
            <person name="Mathew T."/>
            <person name="Ngo R."/>
            <person name="Nguyen L."/>
            <person name="Nguyen N."/>
            <person name="Okwuonu G."/>
            <person name="Ongeri F."/>
            <person name="Pham C."/>
            <person name="Simmons D."/>
            <person name="Wilczek-Boney K."/>
            <person name="Hale W."/>
            <person name="Jakkamsetti A."/>
            <person name="Pham P."/>
            <person name="Ruth R."/>
            <person name="San Lucas F."/>
            <person name="Warren J."/>
            <person name="Zhang J."/>
            <person name="Zhao Z."/>
            <person name="Zhou C."/>
            <person name="Zhu D."/>
            <person name="Lee S."/>
            <person name="Bess C."/>
            <person name="Blankenburg K."/>
            <person name="Forbes L."/>
            <person name="Fu Q."/>
            <person name="Gubbala S."/>
            <person name="Hirani K."/>
            <person name="Jayaseelan J.C."/>
            <person name="Lara F."/>
            <person name="Munidasa M."/>
            <person name="Palculict T."/>
            <person name="Patil S."/>
            <person name="Pu L.-L."/>
            <person name="Saada N."/>
            <person name="Tang L."/>
            <person name="Weissenberger G."/>
            <person name="Zhu Y."/>
            <person name="Hemphill L."/>
            <person name="Shang Y."/>
            <person name="Youmans B."/>
            <person name="Ayvaz T."/>
            <person name="Ross M."/>
            <person name="Santibanez J."/>
            <person name="Aqrawi P."/>
            <person name="Gross S."/>
            <person name="Joshi V."/>
            <person name="Fowler G."/>
            <person name="Nazareth L."/>
            <person name="Reid J."/>
            <person name="Worley K."/>
            <person name="Petrosino J."/>
            <person name="Highlander S."/>
            <person name="Gibbs R."/>
        </authorList>
    </citation>
    <scope>NUCLEOTIDE SEQUENCE [LARGE SCALE GENOMIC DNA]</scope>
    <source>
        <strain evidence="2 3">DSM 3986</strain>
    </source>
</reference>
<name>E6LN02_9FIRM</name>
<protein>
    <submittedName>
        <fullName evidence="2">Uncharacterized protein</fullName>
    </submittedName>
</protein>
<evidence type="ECO:0000256" key="1">
    <source>
        <dbReference type="SAM" id="MobiDB-lite"/>
    </source>
</evidence>
<dbReference type="eggNOG" id="ENOG5030H3Z">
    <property type="taxonomic scope" value="Bacteria"/>
</dbReference>
<feature type="compositionally biased region" description="Basic and acidic residues" evidence="1">
    <location>
        <begin position="52"/>
        <end position="64"/>
    </location>
</feature>
<dbReference type="Proteomes" id="UP000003434">
    <property type="component" value="Unassembled WGS sequence"/>
</dbReference>
<organism evidence="2 3">
    <name type="scientific">Lachnoanaerobaculum saburreum DSM 3986</name>
    <dbReference type="NCBI Taxonomy" id="887325"/>
    <lineage>
        <taxon>Bacteria</taxon>
        <taxon>Bacillati</taxon>
        <taxon>Bacillota</taxon>
        <taxon>Clostridia</taxon>
        <taxon>Lachnospirales</taxon>
        <taxon>Lachnospiraceae</taxon>
        <taxon>Lachnoanaerobaculum</taxon>
    </lineage>
</organism>
<feature type="region of interest" description="Disordered" evidence="1">
    <location>
        <begin position="37"/>
        <end position="64"/>
    </location>
</feature>
<dbReference type="RefSeq" id="WP_008751104.1">
    <property type="nucleotide sequence ID" value="NZ_GL622296.1"/>
</dbReference>
<gene>
    <name evidence="2" type="ORF">HMPREF0381_1337</name>
</gene>
<dbReference type="HOGENOM" id="CLU_2862236_0_0_9"/>
<dbReference type="AlphaFoldDB" id="E6LN02"/>